<evidence type="ECO:0000259" key="10">
    <source>
        <dbReference type="PROSITE" id="PS50213"/>
    </source>
</evidence>
<dbReference type="PROSITE" id="PS50213">
    <property type="entry name" value="FAS1"/>
    <property type="match status" value="1"/>
</dbReference>
<feature type="domain" description="FAS1" evidence="10">
    <location>
        <begin position="113"/>
        <end position="258"/>
    </location>
</feature>
<evidence type="ECO:0000313" key="11">
    <source>
        <dbReference type="EMBL" id="KAI5384878.1"/>
    </source>
</evidence>
<evidence type="ECO:0000256" key="2">
    <source>
        <dbReference type="ARBA" id="ARBA00007843"/>
    </source>
</evidence>
<dbReference type="Gramene" id="Psat07G0174400-T1">
    <property type="protein sequence ID" value="KAI5384878.1"/>
    <property type="gene ID" value="KIW84_071744"/>
</dbReference>
<organism evidence="11 12">
    <name type="scientific">Pisum sativum</name>
    <name type="common">Garden pea</name>
    <name type="synonym">Lathyrus oleraceus</name>
    <dbReference type="NCBI Taxonomy" id="3888"/>
    <lineage>
        <taxon>Eukaryota</taxon>
        <taxon>Viridiplantae</taxon>
        <taxon>Streptophyta</taxon>
        <taxon>Embryophyta</taxon>
        <taxon>Tracheophyta</taxon>
        <taxon>Spermatophyta</taxon>
        <taxon>Magnoliopsida</taxon>
        <taxon>eudicotyledons</taxon>
        <taxon>Gunneridae</taxon>
        <taxon>Pentapetalae</taxon>
        <taxon>rosids</taxon>
        <taxon>fabids</taxon>
        <taxon>Fabales</taxon>
        <taxon>Fabaceae</taxon>
        <taxon>Papilionoideae</taxon>
        <taxon>50 kb inversion clade</taxon>
        <taxon>NPAAA clade</taxon>
        <taxon>Hologalegina</taxon>
        <taxon>IRL clade</taxon>
        <taxon>Fabeae</taxon>
        <taxon>Lathyrus</taxon>
    </lineage>
</organism>
<feature type="compositionally biased region" description="Low complexity" evidence="8">
    <location>
        <begin position="71"/>
        <end position="89"/>
    </location>
</feature>
<keyword evidence="4" id="KW-0325">Glycoprotein</keyword>
<name>A0A9D4ZW96_PEA</name>
<dbReference type="Proteomes" id="UP001058974">
    <property type="component" value="Chromosome 7"/>
</dbReference>
<dbReference type="InterPro" id="IPR036378">
    <property type="entry name" value="FAS1_dom_sf"/>
</dbReference>
<dbReference type="InterPro" id="IPR000782">
    <property type="entry name" value="FAS1_domain"/>
</dbReference>
<protein>
    <recommendedName>
        <fullName evidence="10">FAS1 domain-containing protein</fullName>
    </recommendedName>
</protein>
<dbReference type="AlphaFoldDB" id="A0A9D4ZW96"/>
<feature type="transmembrane region" description="Helical" evidence="9">
    <location>
        <begin position="317"/>
        <end position="335"/>
    </location>
</feature>
<dbReference type="Gene3D" id="2.30.180.10">
    <property type="entry name" value="FAS1 domain"/>
    <property type="match status" value="1"/>
</dbReference>
<dbReference type="SUPFAM" id="SSF82153">
    <property type="entry name" value="FAS1 domain"/>
    <property type="match status" value="1"/>
</dbReference>
<evidence type="ECO:0000256" key="1">
    <source>
        <dbReference type="ARBA" id="ARBA00004609"/>
    </source>
</evidence>
<reference evidence="11 12" key="1">
    <citation type="journal article" date="2022" name="Nat. Genet.">
        <title>Improved pea reference genome and pan-genome highlight genomic features and evolutionary characteristics.</title>
        <authorList>
            <person name="Yang T."/>
            <person name="Liu R."/>
            <person name="Luo Y."/>
            <person name="Hu S."/>
            <person name="Wang D."/>
            <person name="Wang C."/>
            <person name="Pandey M.K."/>
            <person name="Ge S."/>
            <person name="Xu Q."/>
            <person name="Li N."/>
            <person name="Li G."/>
            <person name="Huang Y."/>
            <person name="Saxena R.K."/>
            <person name="Ji Y."/>
            <person name="Li M."/>
            <person name="Yan X."/>
            <person name="He Y."/>
            <person name="Liu Y."/>
            <person name="Wang X."/>
            <person name="Xiang C."/>
            <person name="Varshney R.K."/>
            <person name="Ding H."/>
            <person name="Gao S."/>
            <person name="Zong X."/>
        </authorList>
    </citation>
    <scope>NUCLEOTIDE SEQUENCE [LARGE SCALE GENOMIC DNA]</scope>
    <source>
        <strain evidence="11 12">cv. Zhongwan 6</strain>
    </source>
</reference>
<keyword evidence="3" id="KW-1003">Cell membrane</keyword>
<evidence type="ECO:0000313" key="12">
    <source>
        <dbReference type="Proteomes" id="UP001058974"/>
    </source>
</evidence>
<feature type="region of interest" description="Disordered" evidence="8">
    <location>
        <begin position="276"/>
        <end position="305"/>
    </location>
</feature>
<feature type="transmembrane region" description="Helical" evidence="9">
    <location>
        <begin position="35"/>
        <end position="56"/>
    </location>
</feature>
<sequence>TAPPNNNISTSFLYYILTNNTSKITNMKSTMQHSLISTSFLLFALAFYSTATLAQLSPIQPPTTTSPPLPSTTASPPLSATTATAPSPGLNTVPLVPTTPTGAPSPLIPKGPTIDIINILQKAKRFSVLIRLLKTTQLINQLNSQLVSSSGSGGLTIFAPEDSDFSKLKAGFLNSLSDRQKVELLQFHTLASFISISNFDTLTNPVQTQAGDDARLQLNVTTYGGNQVSMATGAVNASVTGTVYTDSKLAIYQVDKVLLPLDLVLPAKAPALAPAPGKGLPKVGKTNSSVLDDGSSAGSDDSDGKVLPAEASKAGAVVMWVNLVVFGMTLVGGVVL</sequence>
<dbReference type="GO" id="GO:0098552">
    <property type="term" value="C:side of membrane"/>
    <property type="evidence" value="ECO:0007669"/>
    <property type="project" value="UniProtKB-KW"/>
</dbReference>
<gene>
    <name evidence="11" type="ORF">KIW84_071744</name>
</gene>
<evidence type="ECO:0000256" key="5">
    <source>
        <dbReference type="ARBA" id="ARBA00022729"/>
    </source>
</evidence>
<keyword evidence="4" id="KW-0449">Lipoprotein</keyword>
<dbReference type="FunFam" id="2.30.180.10:FF:000009">
    <property type="entry name" value="Fasciclin-like arabinogalactan protein 11"/>
    <property type="match status" value="1"/>
</dbReference>
<comment type="function">
    <text evidence="7">May be a cell surface adhesion protein.</text>
</comment>
<comment type="similarity">
    <text evidence="2">Belongs to the fasciclin-like AGP family.</text>
</comment>
<evidence type="ECO:0000256" key="3">
    <source>
        <dbReference type="ARBA" id="ARBA00022475"/>
    </source>
</evidence>
<dbReference type="Pfam" id="PF02469">
    <property type="entry name" value="Fasciclin"/>
    <property type="match status" value="1"/>
</dbReference>
<keyword evidence="9" id="KW-1133">Transmembrane helix</keyword>
<comment type="caution">
    <text evidence="11">The sequence shown here is derived from an EMBL/GenBank/DDBJ whole genome shotgun (WGS) entry which is preliminary data.</text>
</comment>
<keyword evidence="5" id="KW-0732">Signal</keyword>
<keyword evidence="6 9" id="KW-0472">Membrane</keyword>
<evidence type="ECO:0000256" key="4">
    <source>
        <dbReference type="ARBA" id="ARBA00022622"/>
    </source>
</evidence>
<evidence type="ECO:0000256" key="6">
    <source>
        <dbReference type="ARBA" id="ARBA00023136"/>
    </source>
</evidence>
<keyword evidence="12" id="KW-1185">Reference proteome</keyword>
<dbReference type="InterPro" id="IPR045003">
    <property type="entry name" value="FLA_A"/>
</dbReference>
<feature type="compositionally biased region" description="Low complexity" evidence="8">
    <location>
        <begin position="276"/>
        <end position="299"/>
    </location>
</feature>
<keyword evidence="4" id="KW-0336">GPI-anchor</keyword>
<keyword evidence="9" id="KW-0812">Transmembrane</keyword>
<dbReference type="GO" id="GO:0005886">
    <property type="term" value="C:plasma membrane"/>
    <property type="evidence" value="ECO:0007669"/>
    <property type="project" value="UniProtKB-SubCell"/>
</dbReference>
<dbReference type="PANTHER" id="PTHR32077:SF56">
    <property type="entry name" value="FASCICLIN DOMAIN PROTEIN"/>
    <property type="match status" value="1"/>
</dbReference>
<comment type="subcellular location">
    <subcellularLocation>
        <location evidence="1">Cell membrane</location>
        <topology evidence="1">Lipid-anchor</topology>
        <topology evidence="1">GPI-anchor</topology>
    </subcellularLocation>
</comment>
<dbReference type="SMART" id="SM00554">
    <property type="entry name" value="FAS1"/>
    <property type="match status" value="1"/>
</dbReference>
<evidence type="ECO:0000256" key="8">
    <source>
        <dbReference type="SAM" id="MobiDB-lite"/>
    </source>
</evidence>
<accession>A0A9D4ZW96</accession>
<dbReference type="GO" id="GO:0009834">
    <property type="term" value="P:plant-type secondary cell wall biogenesis"/>
    <property type="evidence" value="ECO:0007669"/>
    <property type="project" value="TreeGrafter"/>
</dbReference>
<proteinExistence type="inferred from homology"/>
<evidence type="ECO:0000256" key="7">
    <source>
        <dbReference type="ARBA" id="ARBA00024686"/>
    </source>
</evidence>
<dbReference type="EMBL" id="JAMSHJ010000007">
    <property type="protein sequence ID" value="KAI5384878.1"/>
    <property type="molecule type" value="Genomic_DNA"/>
</dbReference>
<feature type="compositionally biased region" description="Pro residues" evidence="8">
    <location>
        <begin position="59"/>
        <end position="70"/>
    </location>
</feature>
<dbReference type="PANTHER" id="PTHR32077">
    <property type="entry name" value="FASCICLIN-LIKE ARABINOGALACTAN PROTEIN"/>
    <property type="match status" value="1"/>
</dbReference>
<feature type="region of interest" description="Disordered" evidence="8">
    <location>
        <begin position="59"/>
        <end position="89"/>
    </location>
</feature>
<evidence type="ECO:0000256" key="9">
    <source>
        <dbReference type="SAM" id="Phobius"/>
    </source>
</evidence>
<feature type="non-terminal residue" evidence="11">
    <location>
        <position position="1"/>
    </location>
</feature>